<dbReference type="PROSITE" id="PS00042">
    <property type="entry name" value="HTH_CRP_1"/>
    <property type="match status" value="1"/>
</dbReference>
<dbReference type="SUPFAM" id="SSF51206">
    <property type="entry name" value="cAMP-binding domain-like"/>
    <property type="match status" value="1"/>
</dbReference>
<gene>
    <name evidence="7" type="ORF">SAMN05216200_101266</name>
</gene>
<dbReference type="InterPro" id="IPR014710">
    <property type="entry name" value="RmlC-like_jellyroll"/>
</dbReference>
<keyword evidence="2" id="KW-0238">DNA-binding</keyword>
<keyword evidence="1" id="KW-0805">Transcription regulation</keyword>
<dbReference type="InterPro" id="IPR018490">
    <property type="entry name" value="cNMP-bd_dom_sf"/>
</dbReference>
<evidence type="ECO:0000256" key="4">
    <source>
        <dbReference type="SAM" id="MobiDB-lite"/>
    </source>
</evidence>
<evidence type="ECO:0000313" key="8">
    <source>
        <dbReference type="Proteomes" id="UP000184066"/>
    </source>
</evidence>
<feature type="region of interest" description="Disordered" evidence="4">
    <location>
        <begin position="1"/>
        <end position="24"/>
    </location>
</feature>
<dbReference type="InterPro" id="IPR000595">
    <property type="entry name" value="cNMP-bd_dom"/>
</dbReference>
<dbReference type="Pfam" id="PF13545">
    <property type="entry name" value="HTH_Crp_2"/>
    <property type="match status" value="1"/>
</dbReference>
<protein>
    <submittedName>
        <fullName evidence="7">CRP/FNR family transcriptional regulator, anaerobic regulatory protein</fullName>
    </submittedName>
</protein>
<dbReference type="PROSITE" id="PS51063">
    <property type="entry name" value="HTH_CRP_2"/>
    <property type="match status" value="1"/>
</dbReference>
<dbReference type="Gene3D" id="2.60.120.10">
    <property type="entry name" value="Jelly Rolls"/>
    <property type="match status" value="1"/>
</dbReference>
<dbReference type="CDD" id="cd00038">
    <property type="entry name" value="CAP_ED"/>
    <property type="match status" value="1"/>
</dbReference>
<dbReference type="STRING" id="1189325.SAMN04488119_102252"/>
<feature type="domain" description="HTH crp-type" evidence="6">
    <location>
        <begin position="173"/>
        <end position="246"/>
    </location>
</feature>
<dbReference type="PANTHER" id="PTHR24567:SF26">
    <property type="entry name" value="REGULATORY PROTEIN YEIL"/>
    <property type="match status" value="1"/>
</dbReference>
<dbReference type="Pfam" id="PF00027">
    <property type="entry name" value="cNMP_binding"/>
    <property type="match status" value="1"/>
</dbReference>
<dbReference type="SMART" id="SM00419">
    <property type="entry name" value="HTH_CRP"/>
    <property type="match status" value="1"/>
</dbReference>
<dbReference type="SMART" id="SM00100">
    <property type="entry name" value="cNMP"/>
    <property type="match status" value="1"/>
</dbReference>
<dbReference type="EMBL" id="FRDL01000001">
    <property type="protein sequence ID" value="SHN50849.1"/>
    <property type="molecule type" value="Genomic_DNA"/>
</dbReference>
<organism evidence="7 8">
    <name type="scientific">Oceanicella actignis</name>
    <dbReference type="NCBI Taxonomy" id="1189325"/>
    <lineage>
        <taxon>Bacteria</taxon>
        <taxon>Pseudomonadati</taxon>
        <taxon>Pseudomonadota</taxon>
        <taxon>Alphaproteobacteria</taxon>
        <taxon>Rhodobacterales</taxon>
        <taxon>Paracoccaceae</taxon>
        <taxon>Oceanicella</taxon>
    </lineage>
</organism>
<dbReference type="InterPro" id="IPR012318">
    <property type="entry name" value="HTH_CRP"/>
</dbReference>
<dbReference type="InterPro" id="IPR018335">
    <property type="entry name" value="Tscrpt_reg_HTH_Crp-type_CS"/>
</dbReference>
<accession>A0A1M7RX26</accession>
<dbReference type="AlphaFoldDB" id="A0A1M7RX26"/>
<dbReference type="PANTHER" id="PTHR24567">
    <property type="entry name" value="CRP FAMILY TRANSCRIPTIONAL REGULATORY PROTEIN"/>
    <property type="match status" value="1"/>
</dbReference>
<evidence type="ECO:0000256" key="2">
    <source>
        <dbReference type="ARBA" id="ARBA00023125"/>
    </source>
</evidence>
<evidence type="ECO:0000313" key="7">
    <source>
        <dbReference type="EMBL" id="SHN50849.1"/>
    </source>
</evidence>
<dbReference type="GO" id="GO:0005829">
    <property type="term" value="C:cytosol"/>
    <property type="evidence" value="ECO:0007669"/>
    <property type="project" value="TreeGrafter"/>
</dbReference>
<evidence type="ECO:0000256" key="3">
    <source>
        <dbReference type="ARBA" id="ARBA00023163"/>
    </source>
</evidence>
<keyword evidence="3" id="KW-0804">Transcription</keyword>
<evidence type="ECO:0000259" key="6">
    <source>
        <dbReference type="PROSITE" id="PS51063"/>
    </source>
</evidence>
<dbReference type="PROSITE" id="PS50042">
    <property type="entry name" value="CNMP_BINDING_3"/>
    <property type="match status" value="1"/>
</dbReference>
<keyword evidence="8" id="KW-1185">Reference proteome</keyword>
<dbReference type="GO" id="GO:0003677">
    <property type="term" value="F:DNA binding"/>
    <property type="evidence" value="ECO:0007669"/>
    <property type="project" value="UniProtKB-KW"/>
</dbReference>
<dbReference type="InterPro" id="IPR050397">
    <property type="entry name" value="Env_Response_Regulators"/>
</dbReference>
<feature type="domain" description="Cyclic nucleotide-binding" evidence="5">
    <location>
        <begin position="39"/>
        <end position="142"/>
    </location>
</feature>
<dbReference type="GO" id="GO:0003700">
    <property type="term" value="F:DNA-binding transcription factor activity"/>
    <property type="evidence" value="ECO:0007669"/>
    <property type="project" value="InterPro"/>
</dbReference>
<evidence type="ECO:0000256" key="1">
    <source>
        <dbReference type="ARBA" id="ARBA00023015"/>
    </source>
</evidence>
<reference evidence="7 8" key="1">
    <citation type="submission" date="2016-12" db="EMBL/GenBank/DDBJ databases">
        <authorList>
            <person name="Song W.-J."/>
            <person name="Kurnit D.M."/>
        </authorList>
    </citation>
    <scope>NUCLEOTIDE SEQUENCE [LARGE SCALE GENOMIC DNA]</scope>
    <source>
        <strain evidence="7 8">CGMCC 1.10808</strain>
    </source>
</reference>
<dbReference type="Proteomes" id="UP000184066">
    <property type="component" value="Unassembled WGS sequence"/>
</dbReference>
<evidence type="ECO:0000259" key="5">
    <source>
        <dbReference type="PROSITE" id="PS50042"/>
    </source>
</evidence>
<dbReference type="SUPFAM" id="SSF46785">
    <property type="entry name" value="Winged helix' DNA-binding domain"/>
    <property type="match status" value="1"/>
</dbReference>
<name>A0A1M7RX26_9RHOB</name>
<sequence>MARRGEGAIIAPMTSPSDDSDPPRHPCGACACAFGEASVWRPVAPELRARLAQGFRRRQLARDEAIYAQGAPADTVYCLSRGLVALRTTREDGHYSFVRLVRPGEIFGFRSFLARQPHDTEARALTAARVCVVAAREAREVVEGSPQVLGGLALRCAIELRRSRDLRAHSRRGDAGGRLLRLIRDLSADQAPDADGVVRFRLPLSRADMAAALGLAPETVTRRLRRLCEAGALRISGRQVELPAPAAEGGG</sequence>
<dbReference type="PRINTS" id="PR00034">
    <property type="entry name" value="HTHCRP"/>
</dbReference>
<dbReference type="InterPro" id="IPR036390">
    <property type="entry name" value="WH_DNA-bd_sf"/>
</dbReference>
<proteinExistence type="predicted"/>